<dbReference type="Proteomes" id="UP001222325">
    <property type="component" value="Unassembled WGS sequence"/>
</dbReference>
<evidence type="ECO:0000313" key="3">
    <source>
        <dbReference type="Proteomes" id="UP001222325"/>
    </source>
</evidence>
<reference evidence="2" key="1">
    <citation type="submission" date="2023-03" db="EMBL/GenBank/DDBJ databases">
        <title>Massive genome expansion in bonnet fungi (Mycena s.s.) driven by repeated elements and novel gene families across ecological guilds.</title>
        <authorList>
            <consortium name="Lawrence Berkeley National Laboratory"/>
            <person name="Harder C.B."/>
            <person name="Miyauchi S."/>
            <person name="Viragh M."/>
            <person name="Kuo A."/>
            <person name="Thoen E."/>
            <person name="Andreopoulos B."/>
            <person name="Lu D."/>
            <person name="Skrede I."/>
            <person name="Drula E."/>
            <person name="Henrissat B."/>
            <person name="Morin E."/>
            <person name="Kohler A."/>
            <person name="Barry K."/>
            <person name="LaButti K."/>
            <person name="Morin E."/>
            <person name="Salamov A."/>
            <person name="Lipzen A."/>
            <person name="Mereny Z."/>
            <person name="Hegedus B."/>
            <person name="Baldrian P."/>
            <person name="Stursova M."/>
            <person name="Weitz H."/>
            <person name="Taylor A."/>
            <person name="Grigoriev I.V."/>
            <person name="Nagy L.G."/>
            <person name="Martin F."/>
            <person name="Kauserud H."/>
        </authorList>
    </citation>
    <scope>NUCLEOTIDE SEQUENCE</scope>
    <source>
        <strain evidence="2">CBHHK173m</strain>
    </source>
</reference>
<feature type="compositionally biased region" description="Basic residues" evidence="1">
    <location>
        <begin position="157"/>
        <end position="169"/>
    </location>
</feature>
<gene>
    <name evidence="2" type="ORF">B0H15DRAFT_950407</name>
</gene>
<feature type="compositionally biased region" description="Pro residues" evidence="1">
    <location>
        <begin position="129"/>
        <end position="145"/>
    </location>
</feature>
<feature type="region of interest" description="Disordered" evidence="1">
    <location>
        <begin position="113"/>
        <end position="183"/>
    </location>
</feature>
<keyword evidence="3" id="KW-1185">Reference proteome</keyword>
<name>A0AAD6XNG6_9AGAR</name>
<feature type="compositionally biased region" description="Pro residues" evidence="1">
    <location>
        <begin position="80"/>
        <end position="98"/>
    </location>
</feature>
<proteinExistence type="predicted"/>
<accession>A0AAD6XNG6</accession>
<dbReference type="EMBL" id="JARJCN010000030">
    <property type="protein sequence ID" value="KAJ7086899.1"/>
    <property type="molecule type" value="Genomic_DNA"/>
</dbReference>
<evidence type="ECO:0000313" key="2">
    <source>
        <dbReference type="EMBL" id="KAJ7086899.1"/>
    </source>
</evidence>
<sequence>MDPPGVPPESADFCSIPRPPAGGAARPHSQSGQYVDGSIGKRSDNGPHCRRGCCHICDIHRRDRPPPSPAAIARRHRPPPARLPACPPARLPACPPARLPALSRPPACPLSLGASGAAHSPRRFRPSPAARPPARPPALSRPPACPLTLGASGAAHSPRRFRRSQRLSHHGASPRAHVDWRLN</sequence>
<dbReference type="AlphaFoldDB" id="A0AAD6XNG6"/>
<evidence type="ECO:0000256" key="1">
    <source>
        <dbReference type="SAM" id="MobiDB-lite"/>
    </source>
</evidence>
<comment type="caution">
    <text evidence="2">The sequence shown here is derived from an EMBL/GenBank/DDBJ whole genome shotgun (WGS) entry which is preliminary data.</text>
</comment>
<feature type="region of interest" description="Disordered" evidence="1">
    <location>
        <begin position="64"/>
        <end position="98"/>
    </location>
</feature>
<organism evidence="2 3">
    <name type="scientific">Mycena belliarum</name>
    <dbReference type="NCBI Taxonomy" id="1033014"/>
    <lineage>
        <taxon>Eukaryota</taxon>
        <taxon>Fungi</taxon>
        <taxon>Dikarya</taxon>
        <taxon>Basidiomycota</taxon>
        <taxon>Agaricomycotina</taxon>
        <taxon>Agaricomycetes</taxon>
        <taxon>Agaricomycetidae</taxon>
        <taxon>Agaricales</taxon>
        <taxon>Marasmiineae</taxon>
        <taxon>Mycenaceae</taxon>
        <taxon>Mycena</taxon>
    </lineage>
</organism>
<protein>
    <submittedName>
        <fullName evidence="2">Uncharacterized protein</fullName>
    </submittedName>
</protein>
<feature type="region of interest" description="Disordered" evidence="1">
    <location>
        <begin position="1"/>
        <end position="48"/>
    </location>
</feature>